<comment type="similarity">
    <text evidence="2 5">Belongs to the acyl-CoA dehydrogenase family.</text>
</comment>
<evidence type="ECO:0000256" key="4">
    <source>
        <dbReference type="ARBA" id="ARBA00022827"/>
    </source>
</evidence>
<dbReference type="Pfam" id="PF00441">
    <property type="entry name" value="Acyl-CoA_dh_1"/>
    <property type="match status" value="1"/>
</dbReference>
<dbReference type="SUPFAM" id="SSF56645">
    <property type="entry name" value="Acyl-CoA dehydrogenase NM domain-like"/>
    <property type="match status" value="1"/>
</dbReference>
<dbReference type="Gene3D" id="2.40.110.10">
    <property type="entry name" value="Butyryl-CoA Dehydrogenase, subunit A, domain 2"/>
    <property type="match status" value="1"/>
</dbReference>
<evidence type="ECO:0000313" key="10">
    <source>
        <dbReference type="Proteomes" id="UP000270678"/>
    </source>
</evidence>
<evidence type="ECO:0000313" key="9">
    <source>
        <dbReference type="EMBL" id="AZS14177.1"/>
    </source>
</evidence>
<dbReference type="KEGG" id="plut:EI981_06705"/>
<keyword evidence="10" id="KW-1185">Reference proteome</keyword>
<dbReference type="AlphaFoldDB" id="A0A3Q9I9G7"/>
<keyword evidence="4 5" id="KW-0274">FAD</keyword>
<evidence type="ECO:0000259" key="6">
    <source>
        <dbReference type="Pfam" id="PF00441"/>
    </source>
</evidence>
<evidence type="ECO:0000256" key="1">
    <source>
        <dbReference type="ARBA" id="ARBA00001974"/>
    </source>
</evidence>
<dbReference type="Proteomes" id="UP000270678">
    <property type="component" value="Chromosome"/>
</dbReference>
<protein>
    <submittedName>
        <fullName evidence="9">Acyl-CoA dehydrogenase</fullName>
    </submittedName>
</protein>
<dbReference type="InterPro" id="IPR037069">
    <property type="entry name" value="AcylCoA_DH/ox_N_sf"/>
</dbReference>
<evidence type="ECO:0000256" key="3">
    <source>
        <dbReference type="ARBA" id="ARBA00022630"/>
    </source>
</evidence>
<dbReference type="EMBL" id="CP034346">
    <property type="protein sequence ID" value="AZS14177.1"/>
    <property type="molecule type" value="Genomic_DNA"/>
</dbReference>
<dbReference type="Gene3D" id="1.20.140.10">
    <property type="entry name" value="Butyryl-CoA Dehydrogenase, subunit A, domain 3"/>
    <property type="match status" value="1"/>
</dbReference>
<evidence type="ECO:0000256" key="5">
    <source>
        <dbReference type="RuleBase" id="RU362125"/>
    </source>
</evidence>
<accession>A0A3Q9I9G7</accession>
<proteinExistence type="inferred from homology"/>
<evidence type="ECO:0000259" key="8">
    <source>
        <dbReference type="Pfam" id="PF02771"/>
    </source>
</evidence>
<gene>
    <name evidence="9" type="ORF">EI981_06705</name>
</gene>
<dbReference type="SUPFAM" id="SSF47203">
    <property type="entry name" value="Acyl-CoA dehydrogenase C-terminal domain-like"/>
    <property type="match status" value="1"/>
</dbReference>
<comment type="cofactor">
    <cofactor evidence="1 5">
        <name>FAD</name>
        <dbReference type="ChEBI" id="CHEBI:57692"/>
    </cofactor>
</comment>
<feature type="domain" description="Acyl-CoA oxidase/dehydrogenase middle" evidence="7">
    <location>
        <begin position="126"/>
        <end position="216"/>
    </location>
</feature>
<dbReference type="InterPro" id="IPR009075">
    <property type="entry name" value="AcylCo_DH/oxidase_C"/>
</dbReference>
<reference evidence="10" key="1">
    <citation type="submission" date="2018-12" db="EMBL/GenBank/DDBJ databases">
        <title>Complete genome sequence of Paenibacillus sp. MBLB1234.</title>
        <authorList>
            <person name="Nam Y.-D."/>
            <person name="Kang J."/>
            <person name="Chung W.-H."/>
            <person name="Park Y.S."/>
        </authorList>
    </citation>
    <scope>NUCLEOTIDE SEQUENCE [LARGE SCALE GENOMIC DNA]</scope>
    <source>
        <strain evidence="10">MBLB1234</strain>
    </source>
</reference>
<dbReference type="GO" id="GO:0050660">
    <property type="term" value="F:flavin adenine dinucleotide binding"/>
    <property type="evidence" value="ECO:0007669"/>
    <property type="project" value="InterPro"/>
</dbReference>
<dbReference type="PANTHER" id="PTHR43884:SF12">
    <property type="entry name" value="ISOVALERYL-COA DEHYDROGENASE, MITOCHONDRIAL-RELATED"/>
    <property type="match status" value="1"/>
</dbReference>
<name>A0A3Q9I9G7_9BACL</name>
<dbReference type="Pfam" id="PF02770">
    <property type="entry name" value="Acyl-CoA_dh_M"/>
    <property type="match status" value="1"/>
</dbReference>
<dbReference type="OrthoDB" id="9802447at2"/>
<dbReference type="InterPro" id="IPR009100">
    <property type="entry name" value="AcylCoA_DH/oxidase_NM_dom_sf"/>
</dbReference>
<sequence length="384" mass="42940">MDFSLTEDQKQICDLMEELSLRYLNVGVYTDDKHASFRRDKWAKIAETGLLGLPFPEACGGADQGMLTTALAIRTLAQKCQDEGLVFSVCAQMSALQVPLWQYGTVEQHNKFLAPLIDGRYIGSSVISEPGAGSDSAALSTLIRKTADGYELHGIKTFATLAPEADCLLVYGKHPGGIPALDVSAFILEKEGQEFEIGQIFEKMGLRTSPMSEVILNCTSVPPERLVGRERQGMSVFFKAMLWERIMVAAYHVGAMEQQYEEVYKYACERKQFGQRLLDFEGVYGKLVNMRLRLETSRLMLFKTCDDFDRGFQEMHRASMLKLHTSESKVQNSLEAVQIFGAYGYVKESAVEKQIRDSLAAKIYSGTSEMQKKIMLEGLGELYG</sequence>
<organism evidence="9 10">
    <name type="scientific">Paenibacillus lutimineralis</name>
    <dbReference type="NCBI Taxonomy" id="2707005"/>
    <lineage>
        <taxon>Bacteria</taxon>
        <taxon>Bacillati</taxon>
        <taxon>Bacillota</taxon>
        <taxon>Bacilli</taxon>
        <taxon>Bacillales</taxon>
        <taxon>Paenibacillaceae</taxon>
        <taxon>Paenibacillus</taxon>
    </lineage>
</organism>
<dbReference type="InterPro" id="IPR046373">
    <property type="entry name" value="Acyl-CoA_Oxase/DH_mid-dom_sf"/>
</dbReference>
<dbReference type="RefSeq" id="WP_126996589.1">
    <property type="nucleotide sequence ID" value="NZ_CP034346.1"/>
</dbReference>
<evidence type="ECO:0000256" key="2">
    <source>
        <dbReference type="ARBA" id="ARBA00009347"/>
    </source>
</evidence>
<dbReference type="InterPro" id="IPR013786">
    <property type="entry name" value="AcylCoA_DH/ox_N"/>
</dbReference>
<dbReference type="InterPro" id="IPR036250">
    <property type="entry name" value="AcylCo_DH-like_C"/>
</dbReference>
<dbReference type="Gene3D" id="1.10.540.10">
    <property type="entry name" value="Acyl-CoA dehydrogenase/oxidase, N-terminal domain"/>
    <property type="match status" value="1"/>
</dbReference>
<dbReference type="Pfam" id="PF02771">
    <property type="entry name" value="Acyl-CoA_dh_N"/>
    <property type="match status" value="1"/>
</dbReference>
<keyword evidence="5" id="KW-0560">Oxidoreductase</keyword>
<feature type="domain" description="Acyl-CoA dehydrogenase/oxidase N-terminal" evidence="8">
    <location>
        <begin position="6"/>
        <end position="119"/>
    </location>
</feature>
<dbReference type="GO" id="GO:0003995">
    <property type="term" value="F:acyl-CoA dehydrogenase activity"/>
    <property type="evidence" value="ECO:0007669"/>
    <property type="project" value="TreeGrafter"/>
</dbReference>
<dbReference type="PANTHER" id="PTHR43884">
    <property type="entry name" value="ACYL-COA DEHYDROGENASE"/>
    <property type="match status" value="1"/>
</dbReference>
<evidence type="ECO:0000259" key="7">
    <source>
        <dbReference type="Pfam" id="PF02770"/>
    </source>
</evidence>
<dbReference type="InterPro" id="IPR006091">
    <property type="entry name" value="Acyl-CoA_Oxase/DH_mid-dom"/>
</dbReference>
<feature type="domain" description="Acyl-CoA dehydrogenase/oxidase C-terminal" evidence="6">
    <location>
        <begin position="232"/>
        <end position="379"/>
    </location>
</feature>
<keyword evidence="3 5" id="KW-0285">Flavoprotein</keyword>